<dbReference type="Pfam" id="PF24517">
    <property type="entry name" value="CBM96"/>
    <property type="match status" value="1"/>
</dbReference>
<reference evidence="8 9" key="1">
    <citation type="submission" date="2021-06" db="EMBL/GenBank/DDBJ databases">
        <title>Complete genome of Haloferula helveola possessing various polysaccharide degrading enzymes.</title>
        <authorList>
            <person name="Takami H."/>
            <person name="Huang C."/>
            <person name="Hamasaki K."/>
        </authorList>
    </citation>
    <scope>NUCLEOTIDE SEQUENCE [LARGE SCALE GENOMIC DNA]</scope>
    <source>
        <strain evidence="8 9">CN-1</strain>
    </source>
</reference>
<dbReference type="RefSeq" id="WP_338690629.1">
    <property type="nucleotide sequence ID" value="NZ_AP024702.1"/>
</dbReference>
<feature type="domain" description="Rhamnogalacturonase A/B/Epimerase-like pectate lyase" evidence="6">
    <location>
        <begin position="73"/>
        <end position="137"/>
    </location>
</feature>
<keyword evidence="2" id="KW-0964">Secreted</keyword>
<organism evidence="8 9">
    <name type="scientific">Haloferula helveola</name>
    <dbReference type="NCBI Taxonomy" id="490095"/>
    <lineage>
        <taxon>Bacteria</taxon>
        <taxon>Pseudomonadati</taxon>
        <taxon>Verrucomicrobiota</taxon>
        <taxon>Verrucomicrobiia</taxon>
        <taxon>Verrucomicrobiales</taxon>
        <taxon>Verrucomicrobiaceae</taxon>
        <taxon>Haloferula</taxon>
    </lineage>
</organism>
<gene>
    <name evidence="8" type="ORF">HAHE_19720</name>
</gene>
<dbReference type="SUPFAM" id="SSF51126">
    <property type="entry name" value="Pectin lyase-like"/>
    <property type="match status" value="1"/>
</dbReference>
<evidence type="ECO:0000259" key="7">
    <source>
        <dbReference type="Pfam" id="PF24517"/>
    </source>
</evidence>
<dbReference type="Gene3D" id="2.160.20.10">
    <property type="entry name" value="Single-stranded right-handed beta-helix, Pectin lyase-like"/>
    <property type="match status" value="1"/>
</dbReference>
<evidence type="ECO:0000313" key="9">
    <source>
        <dbReference type="Proteomes" id="UP001374893"/>
    </source>
</evidence>
<evidence type="ECO:0000313" key="8">
    <source>
        <dbReference type="EMBL" id="BCX48064.1"/>
    </source>
</evidence>
<feature type="domain" description="Carbohydrate-binding module family 96" evidence="7">
    <location>
        <begin position="461"/>
        <end position="624"/>
    </location>
</feature>
<keyword evidence="9" id="KW-1185">Reference proteome</keyword>
<dbReference type="InterPro" id="IPR012334">
    <property type="entry name" value="Pectin_lyas_fold"/>
</dbReference>
<evidence type="ECO:0000259" key="6">
    <source>
        <dbReference type="Pfam" id="PF12708"/>
    </source>
</evidence>
<dbReference type="Proteomes" id="UP001374893">
    <property type="component" value="Chromosome"/>
</dbReference>
<feature type="region of interest" description="Disordered" evidence="4">
    <location>
        <begin position="438"/>
        <end position="488"/>
    </location>
</feature>
<evidence type="ECO:0000256" key="1">
    <source>
        <dbReference type="ARBA" id="ARBA00004613"/>
    </source>
</evidence>
<dbReference type="Pfam" id="PF12708">
    <property type="entry name" value="Pect-lyase_RHGA_epim"/>
    <property type="match status" value="1"/>
</dbReference>
<accession>A0ABM7RDC2</accession>
<comment type="subcellular location">
    <subcellularLocation>
        <location evidence="1">Secreted</location>
    </subcellularLocation>
</comment>
<dbReference type="InterPro" id="IPR024535">
    <property type="entry name" value="RHGA/B-epi-like_pectate_lyase"/>
</dbReference>
<evidence type="ECO:0000256" key="2">
    <source>
        <dbReference type="ARBA" id="ARBA00022525"/>
    </source>
</evidence>
<keyword evidence="3 5" id="KW-0732">Signal</keyword>
<feature type="compositionally biased region" description="Polar residues" evidence="4">
    <location>
        <begin position="470"/>
        <end position="488"/>
    </location>
</feature>
<protein>
    <submittedName>
        <fullName evidence="8">T9 SSC-terminaltarget domain-containing protein</fullName>
    </submittedName>
</protein>
<proteinExistence type="predicted"/>
<feature type="chain" id="PRO_5045944448" evidence="5">
    <location>
        <begin position="28"/>
        <end position="631"/>
    </location>
</feature>
<evidence type="ECO:0000256" key="3">
    <source>
        <dbReference type="ARBA" id="ARBA00022729"/>
    </source>
</evidence>
<evidence type="ECO:0000256" key="5">
    <source>
        <dbReference type="SAM" id="SignalP"/>
    </source>
</evidence>
<dbReference type="EMBL" id="AP024702">
    <property type="protein sequence ID" value="BCX48064.1"/>
    <property type="molecule type" value="Genomic_DNA"/>
</dbReference>
<feature type="signal peptide" evidence="5">
    <location>
        <begin position="1"/>
        <end position="27"/>
    </location>
</feature>
<dbReference type="NCBIfam" id="NF033679">
    <property type="entry name" value="DNRLRE_dom"/>
    <property type="match status" value="1"/>
</dbReference>
<name>A0ABM7RDC2_9BACT</name>
<dbReference type="InterPro" id="IPR011050">
    <property type="entry name" value="Pectin_lyase_fold/virulence"/>
</dbReference>
<feature type="region of interest" description="Disordered" evidence="4">
    <location>
        <begin position="605"/>
        <end position="631"/>
    </location>
</feature>
<evidence type="ECO:0000256" key="4">
    <source>
        <dbReference type="SAM" id="MobiDB-lite"/>
    </source>
</evidence>
<dbReference type="InterPro" id="IPR055372">
    <property type="entry name" value="CBM96"/>
</dbReference>
<sequence length="631" mass="69910">MIPDVYRLAAITLVAGLTLLAPAAAGAEPEYSKLWGKDGELWKPDGTHTKLLDFTDVGYMQGDVRIPDWPVGVDIRDFGAVGDGEHDDTQAFVDAIDACPPKTAVFIPEGRYMITRQIVIEKDHIVLRGEDMYGSVLWFPKYLTEIYKFEEGYLPEKLMAVAYDENGKSYLGRSLYEEFPAHDKDGTPVKLPKPLTRLARGGHPKNSGFIRMQGGTHKCIENLSFEFRDQKKGDHWEFVGADPVKYFGVTDAWIRNVHVRNADHGITINKGRQISIINIFLDSYPLRGGGGGAIGHMGINLSDTNHCLIHNVETTGLWIHDMVSTGGMKKVVWSRISGYDLKLDHHSMGGMHDLYTEIDHGKGSRPFSSSKLETYWGLSSRRPIPYARVKGPEKDPKRNVVVGMRTDDPSETGEEHLWETLDPAKLHPRNIYIAQLQKKGKPLPDYPMPERPYASGEPRVFFPVDDADVTQGSDRNSGGSRQLAISSSKGEHKSSAYVKFDLKACGIERAERAVLKIFGGKPPHQKGKSPAKGQPMRLHAHAVDDDSWNEYAIHANNAPASEAALAKCALGFGEWHELDITDFVNRQLAGDDVISLRLTGDPEVDGKAAFNSSDSGDPPHLVITPEVRDVD</sequence>